<dbReference type="InterPro" id="IPR011453">
    <property type="entry name" value="DUF1559"/>
</dbReference>
<dbReference type="OrthoDB" id="248752at2"/>
<feature type="domain" description="DUF1559" evidence="1">
    <location>
        <begin position="31"/>
        <end position="319"/>
    </location>
</feature>
<dbReference type="NCBIfam" id="TIGR02532">
    <property type="entry name" value="IV_pilin_GFxxxE"/>
    <property type="match status" value="1"/>
</dbReference>
<dbReference type="AlphaFoldDB" id="A0A432MLX4"/>
<proteinExistence type="predicted"/>
<dbReference type="Gene3D" id="3.30.700.10">
    <property type="entry name" value="Glycoprotein, Type 4 Pilin"/>
    <property type="match status" value="1"/>
</dbReference>
<dbReference type="EMBL" id="RYZH01000013">
    <property type="protein sequence ID" value="RUL88135.1"/>
    <property type="molecule type" value="Genomic_DNA"/>
</dbReference>
<dbReference type="Pfam" id="PF07596">
    <property type="entry name" value="SBP_bac_10"/>
    <property type="match status" value="1"/>
</dbReference>
<evidence type="ECO:0000313" key="2">
    <source>
        <dbReference type="EMBL" id="RUL88135.1"/>
    </source>
</evidence>
<sequence length="341" mass="35866">MKRRSGFTLIELLVVIAIIGVLIALLLPAVQAAREAARRAQCTNNLKQLGLAVHNYVDSNQSLPPFNTSIDERLHWGTPVFDPWPLDWAACTLPYLEQGALYAAVNFDLGAVGSPQNATVLRTLVNTMVCPSDGELPAAGPGSSWRNYAANIGGPPPSNVGPVSIARLRDGTSSTALFSEMLVGTGPPSPVRADHPLAKHGYAFKLSLDSPVDQGANGAAAAQAFVQACRSIPGSQTSFGTLTPANGSHWIGTNPGSCIIWSGYNHYNGPNGYNCQANNDPNTGGYGNIMNALPPSSNHPGGVNVCFADGSVKFIKDTISLPTWWAIGTRNGGEIVSADQY</sequence>
<keyword evidence="3" id="KW-1185">Reference proteome</keyword>
<reference evidence="2 3" key="2">
    <citation type="submission" date="2019-01" db="EMBL/GenBank/DDBJ databases">
        <title>Tautonia sociabilis, a novel thermotolerant planctomycete of Isosphaeraceae family, isolated from a 4000 m deep subterranean habitat.</title>
        <authorList>
            <person name="Kovaleva O.L."/>
            <person name="Elcheninov A.G."/>
            <person name="Van Heerden E."/>
            <person name="Toshchakov S.V."/>
            <person name="Novikov A."/>
            <person name="Bonch-Osmolovskaya E.A."/>
            <person name="Kublanov I.V."/>
        </authorList>
    </citation>
    <scope>NUCLEOTIDE SEQUENCE [LARGE SCALE GENOMIC DNA]</scope>
    <source>
        <strain evidence="2 3">GM2012</strain>
    </source>
</reference>
<organism evidence="2 3">
    <name type="scientific">Tautonia sociabilis</name>
    <dbReference type="NCBI Taxonomy" id="2080755"/>
    <lineage>
        <taxon>Bacteria</taxon>
        <taxon>Pseudomonadati</taxon>
        <taxon>Planctomycetota</taxon>
        <taxon>Planctomycetia</taxon>
        <taxon>Isosphaerales</taxon>
        <taxon>Isosphaeraceae</taxon>
        <taxon>Tautonia</taxon>
    </lineage>
</organism>
<accession>A0A432MLX4</accession>
<dbReference type="PROSITE" id="PS00409">
    <property type="entry name" value="PROKAR_NTER_METHYL"/>
    <property type="match status" value="1"/>
</dbReference>
<dbReference type="SUPFAM" id="SSF54523">
    <property type="entry name" value="Pili subunits"/>
    <property type="match status" value="1"/>
</dbReference>
<dbReference type="NCBIfam" id="TIGR04294">
    <property type="entry name" value="pre_pil_HX9DG"/>
    <property type="match status" value="1"/>
</dbReference>
<reference evidence="2 3" key="1">
    <citation type="submission" date="2018-12" db="EMBL/GenBank/DDBJ databases">
        <authorList>
            <person name="Toschakov S.V."/>
        </authorList>
    </citation>
    <scope>NUCLEOTIDE SEQUENCE [LARGE SCALE GENOMIC DNA]</scope>
    <source>
        <strain evidence="2 3">GM2012</strain>
    </source>
</reference>
<dbReference type="PANTHER" id="PTHR30093:SF2">
    <property type="entry name" value="TYPE II SECRETION SYSTEM PROTEIN H"/>
    <property type="match status" value="1"/>
</dbReference>
<comment type="caution">
    <text evidence="2">The sequence shown here is derived from an EMBL/GenBank/DDBJ whole genome shotgun (WGS) entry which is preliminary data.</text>
</comment>
<evidence type="ECO:0000313" key="3">
    <source>
        <dbReference type="Proteomes" id="UP000280296"/>
    </source>
</evidence>
<dbReference type="InterPro" id="IPR012902">
    <property type="entry name" value="N_methyl_site"/>
</dbReference>
<evidence type="ECO:0000259" key="1">
    <source>
        <dbReference type="Pfam" id="PF07596"/>
    </source>
</evidence>
<dbReference type="Pfam" id="PF07963">
    <property type="entry name" value="N_methyl"/>
    <property type="match status" value="1"/>
</dbReference>
<gene>
    <name evidence="2" type="ORF">TsocGM_08310</name>
</gene>
<protein>
    <submittedName>
        <fullName evidence="2">DUF1559 domain-containing protein</fullName>
    </submittedName>
</protein>
<dbReference type="PANTHER" id="PTHR30093">
    <property type="entry name" value="GENERAL SECRETION PATHWAY PROTEIN G"/>
    <property type="match status" value="1"/>
</dbReference>
<dbReference type="Proteomes" id="UP000280296">
    <property type="component" value="Unassembled WGS sequence"/>
</dbReference>
<name>A0A432MLX4_9BACT</name>
<dbReference type="InterPro" id="IPR045584">
    <property type="entry name" value="Pilin-like"/>
</dbReference>
<dbReference type="RefSeq" id="WP_126724848.1">
    <property type="nucleotide sequence ID" value="NZ_RYZH01000013.1"/>
</dbReference>
<dbReference type="InterPro" id="IPR027558">
    <property type="entry name" value="Pre_pil_HX9DG_C"/>
</dbReference>